<dbReference type="AlphaFoldDB" id="A0A8H4AFV6"/>
<evidence type="ECO:0000313" key="2">
    <source>
        <dbReference type="Proteomes" id="UP000439903"/>
    </source>
</evidence>
<name>A0A8H4AFV6_GIGMA</name>
<dbReference type="Proteomes" id="UP000439903">
    <property type="component" value="Unassembled WGS sequence"/>
</dbReference>
<dbReference type="EMBL" id="WTPW01000663">
    <property type="protein sequence ID" value="KAF0490307.1"/>
    <property type="molecule type" value="Genomic_DNA"/>
</dbReference>
<gene>
    <name evidence="1" type="ORF">F8M41_021952</name>
</gene>
<keyword evidence="2" id="KW-1185">Reference proteome</keyword>
<comment type="caution">
    <text evidence="1">The sequence shown here is derived from an EMBL/GenBank/DDBJ whole genome shotgun (WGS) entry which is preliminary data.</text>
</comment>
<reference evidence="1 2" key="1">
    <citation type="journal article" date="2019" name="Environ. Microbiol.">
        <title>At the nexus of three kingdoms: the genome of the mycorrhizal fungus Gigaspora margarita provides insights into plant, endobacterial and fungal interactions.</title>
        <authorList>
            <person name="Venice F."/>
            <person name="Ghignone S."/>
            <person name="Salvioli di Fossalunga A."/>
            <person name="Amselem J."/>
            <person name="Novero M."/>
            <person name="Xianan X."/>
            <person name="Sedzielewska Toro K."/>
            <person name="Morin E."/>
            <person name="Lipzen A."/>
            <person name="Grigoriev I.V."/>
            <person name="Henrissat B."/>
            <person name="Martin F.M."/>
            <person name="Bonfante P."/>
        </authorList>
    </citation>
    <scope>NUCLEOTIDE SEQUENCE [LARGE SCALE GENOMIC DNA]</scope>
    <source>
        <strain evidence="1 2">BEG34</strain>
    </source>
</reference>
<dbReference type="OrthoDB" id="2425851at2759"/>
<evidence type="ECO:0000313" key="1">
    <source>
        <dbReference type="EMBL" id="KAF0490307.1"/>
    </source>
</evidence>
<protein>
    <submittedName>
        <fullName evidence="1">Uncharacterized protein</fullName>
    </submittedName>
</protein>
<sequence length="179" mass="20698">MVVIVSTSSSIKLKIQHLYFSSELPRIFVITVWLQDTLEPPNYQFYVKEILYSYEGWWKIRDCKLRHLHPIEYTQLPVSAPYNVPTLKIMLNIYYDDFSTSRNITGTLMNIAGQDIWIIAALGVITADLPQGNDLVDTKHHSGNQGYRSCLVPKEQLSNLAFDTKLNAKYYHITNKKNQ</sequence>
<accession>A0A8H4AFV6</accession>
<organism evidence="1 2">
    <name type="scientific">Gigaspora margarita</name>
    <dbReference type="NCBI Taxonomy" id="4874"/>
    <lineage>
        <taxon>Eukaryota</taxon>
        <taxon>Fungi</taxon>
        <taxon>Fungi incertae sedis</taxon>
        <taxon>Mucoromycota</taxon>
        <taxon>Glomeromycotina</taxon>
        <taxon>Glomeromycetes</taxon>
        <taxon>Diversisporales</taxon>
        <taxon>Gigasporaceae</taxon>
        <taxon>Gigaspora</taxon>
    </lineage>
</organism>
<proteinExistence type="predicted"/>